<dbReference type="RefSeq" id="WP_154430683.1">
    <property type="nucleotide sequence ID" value="NZ_VUNI01000024.1"/>
</dbReference>
<proteinExistence type="inferred from homology"/>
<evidence type="ECO:0000256" key="4">
    <source>
        <dbReference type="ARBA" id="ARBA00022692"/>
    </source>
</evidence>
<accession>A0A6L5YUW1</accession>
<sequence>MAKNKKEEVSTVRTAKHGWILTLIFGILSVVWILPILIVLLNSFKRKAFIFRYPFGISTAKLSDGWDAFRSGMSQLFCGMLNYTNGLRATNFWDCFGNSLFITIGSVALIILCCSMCAWYIVRVHTTGTKIMYTLCLFSMIVPFQMVMFTLSKFANMLHLSNPLGIIIVYLGFGAGLAVFMFTGFVKGISIEIEEAAVIDGCSPLQTFFLVVFPILRPTAVTVAILEAMWVWNDYLLPSLVLNINKYKTIPIAIQYLKQSHGMIDWGAMMAMLVLAILPIVIFYIFCQKYIIEGVLAGAVKG</sequence>
<feature type="transmembrane region" description="Helical" evidence="7">
    <location>
        <begin position="20"/>
        <end position="41"/>
    </location>
</feature>
<dbReference type="InterPro" id="IPR000515">
    <property type="entry name" value="MetI-like"/>
</dbReference>
<evidence type="ECO:0000256" key="5">
    <source>
        <dbReference type="ARBA" id="ARBA00022989"/>
    </source>
</evidence>
<feature type="domain" description="ABC transmembrane type-1" evidence="8">
    <location>
        <begin position="96"/>
        <end position="287"/>
    </location>
</feature>
<dbReference type="Gene3D" id="1.10.3720.10">
    <property type="entry name" value="MetI-like"/>
    <property type="match status" value="1"/>
</dbReference>
<reference evidence="9 10" key="1">
    <citation type="submission" date="2019-08" db="EMBL/GenBank/DDBJ databases">
        <title>In-depth cultivation of the pig gut microbiome towards novel bacterial diversity and tailored functional studies.</title>
        <authorList>
            <person name="Wylensek D."/>
            <person name="Hitch T.C.A."/>
            <person name="Clavel T."/>
        </authorList>
    </citation>
    <scope>NUCLEOTIDE SEQUENCE [LARGE SCALE GENOMIC DNA]</scope>
    <source>
        <strain evidence="9 10">MUC/MUC-530-WT-4D</strain>
    </source>
</reference>
<dbReference type="SUPFAM" id="SSF161098">
    <property type="entry name" value="MetI-like"/>
    <property type="match status" value="1"/>
</dbReference>
<evidence type="ECO:0000256" key="2">
    <source>
        <dbReference type="ARBA" id="ARBA00022448"/>
    </source>
</evidence>
<dbReference type="InterPro" id="IPR035906">
    <property type="entry name" value="MetI-like_sf"/>
</dbReference>
<evidence type="ECO:0000256" key="6">
    <source>
        <dbReference type="ARBA" id="ARBA00023136"/>
    </source>
</evidence>
<evidence type="ECO:0000256" key="1">
    <source>
        <dbReference type="ARBA" id="ARBA00004651"/>
    </source>
</evidence>
<dbReference type="Pfam" id="PF00528">
    <property type="entry name" value="BPD_transp_1"/>
    <property type="match status" value="1"/>
</dbReference>
<feature type="transmembrane region" description="Helical" evidence="7">
    <location>
        <begin position="207"/>
        <end position="232"/>
    </location>
</feature>
<dbReference type="GO" id="GO:0005886">
    <property type="term" value="C:plasma membrane"/>
    <property type="evidence" value="ECO:0007669"/>
    <property type="project" value="UniProtKB-SubCell"/>
</dbReference>
<keyword evidence="5 7" id="KW-1133">Transmembrane helix</keyword>
<evidence type="ECO:0000256" key="7">
    <source>
        <dbReference type="RuleBase" id="RU363032"/>
    </source>
</evidence>
<evidence type="ECO:0000313" key="9">
    <source>
        <dbReference type="EMBL" id="MST75719.1"/>
    </source>
</evidence>
<dbReference type="AlphaFoldDB" id="A0A6L5YUW1"/>
<comment type="similarity">
    <text evidence="7">Belongs to the binding-protein-dependent transport system permease family.</text>
</comment>
<evidence type="ECO:0000259" key="8">
    <source>
        <dbReference type="PROSITE" id="PS50928"/>
    </source>
</evidence>
<evidence type="ECO:0000256" key="3">
    <source>
        <dbReference type="ARBA" id="ARBA00022475"/>
    </source>
</evidence>
<name>A0A6L5YUW1_9FIRM</name>
<dbReference type="Proteomes" id="UP000474024">
    <property type="component" value="Unassembled WGS sequence"/>
</dbReference>
<dbReference type="PANTHER" id="PTHR43744">
    <property type="entry name" value="ABC TRANSPORTER PERMEASE PROTEIN MG189-RELATED-RELATED"/>
    <property type="match status" value="1"/>
</dbReference>
<comment type="subcellular location">
    <subcellularLocation>
        <location evidence="1 7">Cell membrane</location>
        <topology evidence="1 7">Multi-pass membrane protein</topology>
    </subcellularLocation>
</comment>
<keyword evidence="3" id="KW-1003">Cell membrane</keyword>
<dbReference type="CDD" id="cd06261">
    <property type="entry name" value="TM_PBP2"/>
    <property type="match status" value="1"/>
</dbReference>
<gene>
    <name evidence="9" type="ORF">FYJ75_11980</name>
</gene>
<dbReference type="EMBL" id="VUNI01000024">
    <property type="protein sequence ID" value="MST75719.1"/>
    <property type="molecule type" value="Genomic_DNA"/>
</dbReference>
<feature type="transmembrane region" description="Helical" evidence="7">
    <location>
        <begin position="266"/>
        <end position="286"/>
    </location>
</feature>
<protein>
    <submittedName>
        <fullName evidence="9">Carbohydrate ABC transporter permease</fullName>
    </submittedName>
</protein>
<keyword evidence="4 7" id="KW-0812">Transmembrane</keyword>
<dbReference type="GO" id="GO:0055085">
    <property type="term" value="P:transmembrane transport"/>
    <property type="evidence" value="ECO:0007669"/>
    <property type="project" value="InterPro"/>
</dbReference>
<keyword evidence="10" id="KW-1185">Reference proteome</keyword>
<keyword evidence="6 7" id="KW-0472">Membrane</keyword>
<dbReference type="PANTHER" id="PTHR43744:SF2">
    <property type="entry name" value="ARABINOOLIGOSACCHARIDES TRANSPORT SYSTEM PERMEASE PROTEIN ARAQ"/>
    <property type="match status" value="1"/>
</dbReference>
<dbReference type="PROSITE" id="PS50928">
    <property type="entry name" value="ABC_TM1"/>
    <property type="match status" value="1"/>
</dbReference>
<organism evidence="9 10">
    <name type="scientific">Roseburia porci</name>
    <dbReference type="NCBI Taxonomy" id="2605790"/>
    <lineage>
        <taxon>Bacteria</taxon>
        <taxon>Bacillati</taxon>
        <taxon>Bacillota</taxon>
        <taxon>Clostridia</taxon>
        <taxon>Lachnospirales</taxon>
        <taxon>Lachnospiraceae</taxon>
        <taxon>Roseburia</taxon>
    </lineage>
</organism>
<feature type="transmembrane region" description="Helical" evidence="7">
    <location>
        <begin position="100"/>
        <end position="122"/>
    </location>
</feature>
<feature type="transmembrane region" description="Helical" evidence="7">
    <location>
        <begin position="131"/>
        <end position="152"/>
    </location>
</feature>
<keyword evidence="2 7" id="KW-0813">Transport</keyword>
<feature type="transmembrane region" description="Helical" evidence="7">
    <location>
        <begin position="164"/>
        <end position="186"/>
    </location>
</feature>
<comment type="caution">
    <text evidence="9">The sequence shown here is derived from an EMBL/GenBank/DDBJ whole genome shotgun (WGS) entry which is preliminary data.</text>
</comment>
<evidence type="ECO:0000313" key="10">
    <source>
        <dbReference type="Proteomes" id="UP000474024"/>
    </source>
</evidence>